<dbReference type="Proteomes" id="UP000273655">
    <property type="component" value="Chromosome 1"/>
</dbReference>
<evidence type="ECO:0000256" key="1">
    <source>
        <dbReference type="SAM" id="Phobius"/>
    </source>
</evidence>
<gene>
    <name evidence="2" type="ORF">NCTC8271_02404</name>
</gene>
<keyword evidence="1" id="KW-0472">Membrane</keyword>
<keyword evidence="1" id="KW-1133">Transmembrane helix</keyword>
<protein>
    <submittedName>
        <fullName evidence="2">Uncharacterized protein</fullName>
    </submittedName>
</protein>
<evidence type="ECO:0000313" key="2">
    <source>
        <dbReference type="EMBL" id="VEA36284.1"/>
    </source>
</evidence>
<name>A0A447PFV7_SALET</name>
<feature type="transmembrane region" description="Helical" evidence="1">
    <location>
        <begin position="6"/>
        <end position="25"/>
    </location>
</feature>
<accession>A0A447PFV7</accession>
<organism evidence="2 3">
    <name type="scientific">Salmonella enterica I</name>
    <dbReference type="NCBI Taxonomy" id="59201"/>
    <lineage>
        <taxon>Bacteria</taxon>
        <taxon>Pseudomonadati</taxon>
        <taxon>Pseudomonadota</taxon>
        <taxon>Gammaproteobacteria</taxon>
        <taxon>Enterobacterales</taxon>
        <taxon>Enterobacteriaceae</taxon>
        <taxon>Salmonella</taxon>
    </lineage>
</organism>
<keyword evidence="1" id="KW-0812">Transmembrane</keyword>
<dbReference type="EMBL" id="LR134148">
    <property type="protein sequence ID" value="VEA36284.1"/>
    <property type="molecule type" value="Genomic_DNA"/>
</dbReference>
<reference evidence="2 3" key="1">
    <citation type="submission" date="2018-12" db="EMBL/GenBank/DDBJ databases">
        <authorList>
            <consortium name="Pathogen Informatics"/>
        </authorList>
    </citation>
    <scope>NUCLEOTIDE SEQUENCE [LARGE SCALE GENOMIC DNA]</scope>
    <source>
        <strain evidence="2 3">NCTC8271</strain>
    </source>
</reference>
<proteinExistence type="predicted"/>
<evidence type="ECO:0000313" key="3">
    <source>
        <dbReference type="Proteomes" id="UP000273655"/>
    </source>
</evidence>
<dbReference type="AlphaFoldDB" id="A0A447PFV7"/>
<sequence length="98" mass="11251">MTCLKVSPLLLNVLMLCFLPFAILLSHVGQMMNFANYWKHPPLWLRPWRGASDKLRDLAKVPFNTRLLAELVFARNWCQVDSHLISDRTIKTVLATSG</sequence>